<dbReference type="Gene3D" id="3.90.850.10">
    <property type="entry name" value="Fumarylacetoacetase-like, C-terminal domain"/>
    <property type="match status" value="1"/>
</dbReference>
<dbReference type="GO" id="GO:0050385">
    <property type="term" value="F:ureidoglycolate lyase activity"/>
    <property type="evidence" value="ECO:0007669"/>
    <property type="project" value="UniProtKB-EC"/>
</dbReference>
<keyword evidence="6" id="KW-1185">Reference proteome</keyword>
<dbReference type="Proteomes" id="UP000192478">
    <property type="component" value="Chromosome"/>
</dbReference>
<evidence type="ECO:0000259" key="3">
    <source>
        <dbReference type="Pfam" id="PF01557"/>
    </source>
</evidence>
<name>A0AAC9RI96_9CLOT</name>
<dbReference type="InterPro" id="IPR051121">
    <property type="entry name" value="FAH"/>
</dbReference>
<protein>
    <submittedName>
        <fullName evidence="4">Hydrolase</fullName>
    </submittedName>
    <submittedName>
        <fullName evidence="5">Ureidoglycolate lyase</fullName>
        <ecNumber evidence="5">4.3.2.3</ecNumber>
    </submittedName>
</protein>
<evidence type="ECO:0000313" key="5">
    <source>
        <dbReference type="EMBL" id="ARE86561.1"/>
    </source>
</evidence>
<proteinExistence type="inferred from homology"/>
<reference evidence="4 6" key="1">
    <citation type="submission" date="2016-10" db="EMBL/GenBank/DDBJ databases">
        <title>Complete Genome Sequence of Acetogen Clostridium formicoaceticum ATCC 27076.</title>
        <authorList>
            <person name="Bao T."/>
            <person name="Cheng C."/>
            <person name="Zhao J."/>
            <person name="Yang S.-T."/>
            <person name="Wang J."/>
            <person name="Wang M."/>
        </authorList>
    </citation>
    <scope>NUCLEOTIDE SEQUENCE [LARGE SCALE GENOMIC DNA]</scope>
    <source>
        <strain evidence="4 6">ATCC 27076</strain>
    </source>
</reference>
<dbReference type="SUPFAM" id="SSF56529">
    <property type="entry name" value="FAH"/>
    <property type="match status" value="1"/>
</dbReference>
<evidence type="ECO:0000313" key="6">
    <source>
        <dbReference type="Proteomes" id="UP000177894"/>
    </source>
</evidence>
<evidence type="ECO:0000313" key="4">
    <source>
        <dbReference type="EMBL" id="AOY76188.1"/>
    </source>
</evidence>
<dbReference type="GO" id="GO:0016787">
    <property type="term" value="F:hydrolase activity"/>
    <property type="evidence" value="ECO:0007669"/>
    <property type="project" value="UniProtKB-KW"/>
</dbReference>
<dbReference type="RefSeq" id="WP_070967280.1">
    <property type="nucleotide sequence ID" value="NZ_CP017603.1"/>
</dbReference>
<dbReference type="InterPro" id="IPR036663">
    <property type="entry name" value="Fumarylacetoacetase_C_sf"/>
</dbReference>
<evidence type="ECO:0000256" key="1">
    <source>
        <dbReference type="ARBA" id="ARBA00010211"/>
    </source>
</evidence>
<dbReference type="GO" id="GO:0019752">
    <property type="term" value="P:carboxylic acid metabolic process"/>
    <property type="evidence" value="ECO:0007669"/>
    <property type="project" value="UniProtKB-ARBA"/>
</dbReference>
<dbReference type="AlphaFoldDB" id="A0AAC9RI96"/>
<dbReference type="PANTHER" id="PTHR42796:SF4">
    <property type="entry name" value="FUMARYLACETOACETATE HYDROLASE DOMAIN-CONTAINING PROTEIN 2A"/>
    <property type="match status" value="1"/>
</dbReference>
<keyword evidence="5" id="KW-0456">Lyase</keyword>
<keyword evidence="2" id="KW-0479">Metal-binding</keyword>
<dbReference type="EC" id="4.3.2.3" evidence="5"/>
<gene>
    <name evidence="4" type="ORF">BJL90_09900</name>
    <name evidence="5" type="ORF">CLFO_08850</name>
</gene>
<dbReference type="EMBL" id="CP020559">
    <property type="protein sequence ID" value="ARE86561.1"/>
    <property type="molecule type" value="Genomic_DNA"/>
</dbReference>
<dbReference type="KEGG" id="cfm:BJL90_09900"/>
<organism evidence="5 7">
    <name type="scientific">Clostridium formicaceticum</name>
    <dbReference type="NCBI Taxonomy" id="1497"/>
    <lineage>
        <taxon>Bacteria</taxon>
        <taxon>Bacillati</taxon>
        <taxon>Bacillota</taxon>
        <taxon>Clostridia</taxon>
        <taxon>Eubacteriales</taxon>
        <taxon>Clostridiaceae</taxon>
        <taxon>Clostridium</taxon>
    </lineage>
</organism>
<dbReference type="EMBL" id="CP017603">
    <property type="protein sequence ID" value="AOY76188.1"/>
    <property type="molecule type" value="Genomic_DNA"/>
</dbReference>
<dbReference type="Proteomes" id="UP000177894">
    <property type="component" value="Chromosome"/>
</dbReference>
<comment type="similarity">
    <text evidence="1">Belongs to the FAH family.</text>
</comment>
<reference evidence="5 7" key="2">
    <citation type="submission" date="2017-03" db="EMBL/GenBank/DDBJ databases">
        <title>Complete sequence of Clostridium formicaceticum DSM 92.</title>
        <authorList>
            <person name="Poehlein A."/>
            <person name="Karl M."/>
            <person name="Bengelsdorf F.R."/>
            <person name="Duerre P."/>
            <person name="Daniel R."/>
        </authorList>
    </citation>
    <scope>NUCLEOTIDE SEQUENCE [LARGE SCALE GENOMIC DNA]</scope>
    <source>
        <strain evidence="5 7">DSM 92</strain>
    </source>
</reference>
<dbReference type="GO" id="GO:0046872">
    <property type="term" value="F:metal ion binding"/>
    <property type="evidence" value="ECO:0007669"/>
    <property type="project" value="UniProtKB-KW"/>
</dbReference>
<keyword evidence="4" id="KW-0378">Hydrolase</keyword>
<dbReference type="FunFam" id="3.90.850.10:FF:000002">
    <property type="entry name" value="2-hydroxyhepta-2,4-diene-1,7-dioate isomerase"/>
    <property type="match status" value="1"/>
</dbReference>
<dbReference type="GO" id="GO:0016853">
    <property type="term" value="F:isomerase activity"/>
    <property type="evidence" value="ECO:0007669"/>
    <property type="project" value="UniProtKB-ARBA"/>
</dbReference>
<evidence type="ECO:0000313" key="7">
    <source>
        <dbReference type="Proteomes" id="UP000192478"/>
    </source>
</evidence>
<sequence>MHFITYVREGIEEIGLFSEDRNKVIALRDVLGKDIPANMIDFISYCNENIIGEIKGNLENKNNKEELFVDVKDVKICAPIPYPRRNVICLGLNYKDHADELKDSMAAKIPEVPVYFGKMASYIIGPEDEVNSHPGVTEAIDYEVELAVIIGKEGSNISPEDVEEYIFGYSILNDFSARDLQQKHTQWIKGKSLDTFTAMGPCILHKSLAPLPIELNLSCKVNGELRQNSNTRNLIFDIPYIISDLSKGMTLKPGDIIATGTPAGVGMGFQPPKLIKSGDVVTCSIEKIGELTNRLK</sequence>
<dbReference type="Pfam" id="PF01557">
    <property type="entry name" value="FAA_hydrolase"/>
    <property type="match status" value="1"/>
</dbReference>
<dbReference type="PANTHER" id="PTHR42796">
    <property type="entry name" value="FUMARYLACETOACETATE HYDROLASE DOMAIN-CONTAINING PROTEIN 2A-RELATED"/>
    <property type="match status" value="1"/>
</dbReference>
<accession>A0AAC9RI96</accession>
<evidence type="ECO:0000256" key="2">
    <source>
        <dbReference type="ARBA" id="ARBA00022723"/>
    </source>
</evidence>
<feature type="domain" description="Fumarylacetoacetase-like C-terminal" evidence="3">
    <location>
        <begin position="87"/>
        <end position="295"/>
    </location>
</feature>
<dbReference type="InterPro" id="IPR011234">
    <property type="entry name" value="Fumarylacetoacetase-like_C"/>
</dbReference>